<keyword evidence="1" id="KW-0472">Membrane</keyword>
<dbReference type="SUPFAM" id="SSF103473">
    <property type="entry name" value="MFS general substrate transporter"/>
    <property type="match status" value="1"/>
</dbReference>
<organism evidence="2 3">
    <name type="scientific">Methanimicrococcus blatticola</name>
    <dbReference type="NCBI Taxonomy" id="91560"/>
    <lineage>
        <taxon>Archaea</taxon>
        <taxon>Methanobacteriati</taxon>
        <taxon>Methanobacteriota</taxon>
        <taxon>Stenosarchaea group</taxon>
        <taxon>Methanomicrobia</taxon>
        <taxon>Methanosarcinales</taxon>
        <taxon>Methanosarcinaceae</taxon>
        <taxon>Methanimicrococcus</taxon>
    </lineage>
</organism>
<dbReference type="EMBL" id="SNYS01000008">
    <property type="protein sequence ID" value="TDQ68907.1"/>
    <property type="molecule type" value="Genomic_DNA"/>
</dbReference>
<feature type="transmembrane region" description="Helical" evidence="1">
    <location>
        <begin position="12"/>
        <end position="35"/>
    </location>
</feature>
<name>A0A484F4T2_9EURY</name>
<protein>
    <submittedName>
        <fullName evidence="2">Uncharacterized protein</fullName>
    </submittedName>
</protein>
<keyword evidence="1" id="KW-0812">Transmembrane</keyword>
<proteinExistence type="predicted"/>
<feature type="transmembrane region" description="Helical" evidence="1">
    <location>
        <begin position="122"/>
        <end position="141"/>
    </location>
</feature>
<evidence type="ECO:0000256" key="1">
    <source>
        <dbReference type="SAM" id="Phobius"/>
    </source>
</evidence>
<evidence type="ECO:0000313" key="3">
    <source>
        <dbReference type="Proteomes" id="UP000294855"/>
    </source>
</evidence>
<reference evidence="2 3" key="1">
    <citation type="submission" date="2019-03" db="EMBL/GenBank/DDBJ databases">
        <title>Genomic Encyclopedia of Type Strains, Phase IV (KMG-IV): sequencing the most valuable type-strain genomes for metagenomic binning, comparative biology and taxonomic classification.</title>
        <authorList>
            <person name="Goeker M."/>
        </authorList>
    </citation>
    <scope>NUCLEOTIDE SEQUENCE [LARGE SCALE GENOMIC DNA]</scope>
    <source>
        <strain evidence="2 3">DSM 13328</strain>
    </source>
</reference>
<feature type="transmembrane region" description="Helical" evidence="1">
    <location>
        <begin position="81"/>
        <end position="102"/>
    </location>
</feature>
<gene>
    <name evidence="2" type="ORF">C7391_1107</name>
</gene>
<accession>A0A484F4T2</accession>
<dbReference type="AlphaFoldDB" id="A0A484F4T2"/>
<dbReference type="RefSeq" id="WP_223611006.1">
    <property type="nucleotide sequence ID" value="NZ_JAHDUW010000003.1"/>
</dbReference>
<evidence type="ECO:0000313" key="2">
    <source>
        <dbReference type="EMBL" id="TDQ68907.1"/>
    </source>
</evidence>
<keyword evidence="3" id="KW-1185">Reference proteome</keyword>
<sequence>MKEIFNKSLNKIYQSINSLFLVIGLLTFIVFSFYYAKTENPSIQLLFQLFVLLIVWFIVYSMSSYYLYYHFENFKINKKSIVTGIVVFIFMIFFCLLILLLGSVINDSTLLPSEKIANIFNYIILISNIVLVIFTGTNLFLTNQKSQKESKEKNIRSDIEFYEKQLDKYYIPLSEKFLEISEHLVDYTTHYENLDTINFKKFSKSGNKETRNFIKRAYNIRKCIDDSANIINKYSYLNTDEINSVIFKDSVIINDLCFFNDFLNKYKSIFISDLGDIFNSNIEFKDIAHDERQINTEEIVFSTQNNNNFNILIRKYLSILQIWLNVELVVINRLFKGKATALDLEYINDRNRIILELLIKKQQISSDKINIATNEINKKIDEKYVELKRIES</sequence>
<comment type="caution">
    <text evidence="2">The sequence shown here is derived from an EMBL/GenBank/DDBJ whole genome shotgun (WGS) entry which is preliminary data.</text>
</comment>
<keyword evidence="1" id="KW-1133">Transmembrane helix</keyword>
<dbReference type="InterPro" id="IPR036259">
    <property type="entry name" value="MFS_trans_sf"/>
</dbReference>
<dbReference type="Proteomes" id="UP000294855">
    <property type="component" value="Unassembled WGS sequence"/>
</dbReference>
<feature type="transmembrane region" description="Helical" evidence="1">
    <location>
        <begin position="47"/>
        <end position="69"/>
    </location>
</feature>